<organism evidence="2 3">
    <name type="scientific">Seminavis robusta</name>
    <dbReference type="NCBI Taxonomy" id="568900"/>
    <lineage>
        <taxon>Eukaryota</taxon>
        <taxon>Sar</taxon>
        <taxon>Stramenopiles</taxon>
        <taxon>Ochrophyta</taxon>
        <taxon>Bacillariophyta</taxon>
        <taxon>Bacillariophyceae</taxon>
        <taxon>Bacillariophycidae</taxon>
        <taxon>Naviculales</taxon>
        <taxon>Naviculaceae</taxon>
        <taxon>Seminavis</taxon>
    </lineage>
</organism>
<name>A0A9N8EHB4_9STRA</name>
<dbReference type="EMBL" id="CAICTM010001079">
    <property type="protein sequence ID" value="CAB9520179.1"/>
    <property type="molecule type" value="Genomic_DNA"/>
</dbReference>
<sequence>TQNALKKQLLEAVPDTFTKILKHEMYGYAQVTVLAILTHLDTTYGTVHADDLEDNWDRMHAAWSPTQPIEDLYNQIKDAQKFARDHDASTDKMAVRAAIKNLTKSGVFMDAIKDWRKKTIVEQESFETLQTHFTSADKERRRILTTKEVGYANKAVETPITKSYMTKGSPDGVPMYYCWSHGLGPNSKHTSNTCTKKLPGHKNEATSDQMFGGCCVIRRRAGEKPVYRKPQRQSRENEENQQPNGQT</sequence>
<evidence type="ECO:0000256" key="1">
    <source>
        <dbReference type="SAM" id="MobiDB-lite"/>
    </source>
</evidence>
<feature type="non-terminal residue" evidence="2">
    <location>
        <position position="1"/>
    </location>
</feature>
<gene>
    <name evidence="2" type="ORF">SEMRO_1081_G239020.1</name>
</gene>
<dbReference type="AlphaFoldDB" id="A0A9N8EHB4"/>
<reference evidence="2" key="1">
    <citation type="submission" date="2020-06" db="EMBL/GenBank/DDBJ databases">
        <authorList>
            <consortium name="Plant Systems Biology data submission"/>
        </authorList>
    </citation>
    <scope>NUCLEOTIDE SEQUENCE</scope>
    <source>
        <strain evidence="2">D6</strain>
    </source>
</reference>
<comment type="caution">
    <text evidence="2">The sequence shown here is derived from an EMBL/GenBank/DDBJ whole genome shotgun (WGS) entry which is preliminary data.</text>
</comment>
<dbReference type="Proteomes" id="UP001153069">
    <property type="component" value="Unassembled WGS sequence"/>
</dbReference>
<feature type="region of interest" description="Disordered" evidence="1">
    <location>
        <begin position="222"/>
        <end position="247"/>
    </location>
</feature>
<dbReference type="OrthoDB" id="49018at2759"/>
<evidence type="ECO:0000313" key="3">
    <source>
        <dbReference type="Proteomes" id="UP001153069"/>
    </source>
</evidence>
<accession>A0A9N8EHB4</accession>
<proteinExistence type="predicted"/>
<keyword evidence="3" id="KW-1185">Reference proteome</keyword>
<evidence type="ECO:0000313" key="2">
    <source>
        <dbReference type="EMBL" id="CAB9520179.1"/>
    </source>
</evidence>
<protein>
    <submittedName>
        <fullName evidence="2">Uncharacterized protein</fullName>
    </submittedName>
</protein>